<evidence type="ECO:0000313" key="4">
    <source>
        <dbReference type="EMBL" id="GHE61659.1"/>
    </source>
</evidence>
<dbReference type="Proteomes" id="UP000658258">
    <property type="component" value="Unassembled WGS sequence"/>
</dbReference>
<evidence type="ECO:0000256" key="1">
    <source>
        <dbReference type="ARBA" id="ARBA00008791"/>
    </source>
</evidence>
<feature type="domain" description="UspA" evidence="3">
    <location>
        <begin position="1"/>
        <end position="147"/>
    </location>
</feature>
<organism evidence="4 5">
    <name type="scientific">Roseivirga thermotolerans</name>
    <dbReference type="NCBI Taxonomy" id="1758176"/>
    <lineage>
        <taxon>Bacteria</taxon>
        <taxon>Pseudomonadati</taxon>
        <taxon>Bacteroidota</taxon>
        <taxon>Cytophagia</taxon>
        <taxon>Cytophagales</taxon>
        <taxon>Roseivirgaceae</taxon>
        <taxon>Roseivirga</taxon>
    </lineage>
</organism>
<comment type="similarity">
    <text evidence="1">Belongs to the universal stress protein A family.</text>
</comment>
<accession>A0ABQ3I6V1</accession>
<dbReference type="PANTHER" id="PTHR46268:SF6">
    <property type="entry name" value="UNIVERSAL STRESS PROTEIN UP12"/>
    <property type="match status" value="1"/>
</dbReference>
<dbReference type="InterPro" id="IPR006015">
    <property type="entry name" value="Universal_stress_UspA"/>
</dbReference>
<comment type="caution">
    <text evidence="4">The sequence shown here is derived from an EMBL/GenBank/DDBJ whole genome shotgun (WGS) entry which is preliminary data.</text>
</comment>
<dbReference type="PANTHER" id="PTHR46268">
    <property type="entry name" value="STRESS RESPONSE PROTEIN NHAX"/>
    <property type="match status" value="1"/>
</dbReference>
<dbReference type="Gene3D" id="3.40.50.12370">
    <property type="match status" value="1"/>
</dbReference>
<dbReference type="InterPro" id="IPR006016">
    <property type="entry name" value="UspA"/>
</dbReference>
<sequence length="284" mass="32706">MYEKILVPVDFTDKTIKALDVAKCIAKKTNAEIALIHVVKAALAVYMDELGIYKSKSKTGQKFLEEIIEQNERKMEKYMEKLESEGLKISYKLKIDSSPDKIAELVAEEGYDLTIVGNYEHQRFDEFLKKTHPERIAKLAQNPVITVNHTDETFSPNRILVPTNLEDDCTQKMNDLLAFAQKFESELQFVFVNTPANFHTTPQIRKRSRIWFEKHGLSGHQLHVYNTKQLQKGLLNAADFYESDMIALFSKHSESLRDLIKGNITEYLITRSDIPVMTFNLNQA</sequence>
<dbReference type="SUPFAM" id="SSF52402">
    <property type="entry name" value="Adenine nucleotide alpha hydrolases-like"/>
    <property type="match status" value="2"/>
</dbReference>
<gene>
    <name evidence="4" type="ORF">GCM10011340_15870</name>
</gene>
<dbReference type="PRINTS" id="PR01438">
    <property type="entry name" value="UNVRSLSTRESS"/>
</dbReference>
<protein>
    <recommendedName>
        <fullName evidence="3">UspA domain-containing protein</fullName>
    </recommendedName>
</protein>
<keyword evidence="2" id="KW-0175">Coiled coil</keyword>
<dbReference type="Pfam" id="PF00582">
    <property type="entry name" value="Usp"/>
    <property type="match status" value="1"/>
</dbReference>
<dbReference type="EMBL" id="BNAG01000002">
    <property type="protein sequence ID" value="GHE61659.1"/>
    <property type="molecule type" value="Genomic_DNA"/>
</dbReference>
<proteinExistence type="inferred from homology"/>
<evidence type="ECO:0000259" key="3">
    <source>
        <dbReference type="Pfam" id="PF00582"/>
    </source>
</evidence>
<name>A0ABQ3I6V1_9BACT</name>
<reference evidence="5" key="1">
    <citation type="journal article" date="2019" name="Int. J. Syst. Evol. Microbiol.">
        <title>The Global Catalogue of Microorganisms (GCM) 10K type strain sequencing project: providing services to taxonomists for standard genome sequencing and annotation.</title>
        <authorList>
            <consortium name="The Broad Institute Genomics Platform"/>
            <consortium name="The Broad Institute Genome Sequencing Center for Infectious Disease"/>
            <person name="Wu L."/>
            <person name="Ma J."/>
        </authorList>
    </citation>
    <scope>NUCLEOTIDE SEQUENCE [LARGE SCALE GENOMIC DNA]</scope>
    <source>
        <strain evidence="5">CGMCC 1.15111</strain>
    </source>
</reference>
<feature type="coiled-coil region" evidence="2">
    <location>
        <begin position="61"/>
        <end position="88"/>
    </location>
</feature>
<dbReference type="RefSeq" id="WP_189629696.1">
    <property type="nucleotide sequence ID" value="NZ_BNAG01000002.1"/>
</dbReference>
<evidence type="ECO:0000313" key="5">
    <source>
        <dbReference type="Proteomes" id="UP000658258"/>
    </source>
</evidence>
<dbReference type="CDD" id="cd00293">
    <property type="entry name" value="USP-like"/>
    <property type="match status" value="1"/>
</dbReference>
<keyword evidence="5" id="KW-1185">Reference proteome</keyword>
<evidence type="ECO:0000256" key="2">
    <source>
        <dbReference type="SAM" id="Coils"/>
    </source>
</evidence>